<evidence type="ECO:0000313" key="1">
    <source>
        <dbReference type="EMBL" id="KAF7386619.1"/>
    </source>
</evidence>
<name>A0A834JDY1_VESVU</name>
<sequence>MARILGLKSRWSAAKLKNNFTTVVGNSKTEIGSAIDVHRCIGMQRPEKAALVGGASRRTLRQATLSSMSGRARSETS</sequence>
<dbReference type="Proteomes" id="UP000614350">
    <property type="component" value="Unassembled WGS sequence"/>
</dbReference>
<accession>A0A834JDY1</accession>
<gene>
    <name evidence="1" type="ORF">HZH66_011071</name>
</gene>
<organism evidence="1 2">
    <name type="scientific">Vespula vulgaris</name>
    <name type="common">Yellow jacket</name>
    <name type="synonym">Wasp</name>
    <dbReference type="NCBI Taxonomy" id="7454"/>
    <lineage>
        <taxon>Eukaryota</taxon>
        <taxon>Metazoa</taxon>
        <taxon>Ecdysozoa</taxon>
        <taxon>Arthropoda</taxon>
        <taxon>Hexapoda</taxon>
        <taxon>Insecta</taxon>
        <taxon>Pterygota</taxon>
        <taxon>Neoptera</taxon>
        <taxon>Endopterygota</taxon>
        <taxon>Hymenoptera</taxon>
        <taxon>Apocrita</taxon>
        <taxon>Aculeata</taxon>
        <taxon>Vespoidea</taxon>
        <taxon>Vespidae</taxon>
        <taxon>Vespinae</taxon>
        <taxon>Vespula</taxon>
    </lineage>
</organism>
<reference evidence="1" key="1">
    <citation type="journal article" date="2020" name="G3 (Bethesda)">
        <title>High-Quality Assemblies for Three Invasive Social Wasps from the &lt;i&gt;Vespula&lt;/i&gt; Genus.</title>
        <authorList>
            <person name="Harrop T.W.R."/>
            <person name="Guhlin J."/>
            <person name="McLaughlin G.M."/>
            <person name="Permina E."/>
            <person name="Stockwell P."/>
            <person name="Gilligan J."/>
            <person name="Le Lec M.F."/>
            <person name="Gruber M.A.M."/>
            <person name="Quinn O."/>
            <person name="Lovegrove M."/>
            <person name="Duncan E.J."/>
            <person name="Remnant E.J."/>
            <person name="Van Eeckhoven J."/>
            <person name="Graham B."/>
            <person name="Knapp R.A."/>
            <person name="Langford K.W."/>
            <person name="Kronenberg Z."/>
            <person name="Press M.O."/>
            <person name="Eacker S.M."/>
            <person name="Wilson-Rankin E.E."/>
            <person name="Purcell J."/>
            <person name="Lester P.J."/>
            <person name="Dearden P.K."/>
        </authorList>
    </citation>
    <scope>NUCLEOTIDE SEQUENCE</scope>
    <source>
        <strain evidence="1">Marl-1</strain>
    </source>
</reference>
<comment type="caution">
    <text evidence="1">The sequence shown here is derived from an EMBL/GenBank/DDBJ whole genome shotgun (WGS) entry which is preliminary data.</text>
</comment>
<evidence type="ECO:0000313" key="2">
    <source>
        <dbReference type="Proteomes" id="UP000614350"/>
    </source>
</evidence>
<dbReference type="AlphaFoldDB" id="A0A834JDY1"/>
<protein>
    <submittedName>
        <fullName evidence="1">Uncharacterized protein</fullName>
    </submittedName>
</protein>
<proteinExistence type="predicted"/>
<dbReference type="EMBL" id="JACSEA010000013">
    <property type="protein sequence ID" value="KAF7386619.1"/>
    <property type="molecule type" value="Genomic_DNA"/>
</dbReference>
<keyword evidence="2" id="KW-1185">Reference proteome</keyword>